<sequence length="2186" mass="247840">MRFNDAFYYTEKQEGKIYGSAAPGKISIDRLLQSKPDYWEKPSLEKLQKPKSLILADWTAKNWFSDKIDAVIARMEQLIEEGFTIYIWQDGVIEPLTKEKLSSLHREDIREKMTPELSSVITLAASQQQEINKEHIHVLDDYWVDQCLCPDPTTTPPRRVYVSSFNTRIYIDYFRHLSRKVEFTKSNKIISVLQNATPPVEEIAFDEYSRASILALSDFEKIFPEAKIHLQCNALSLDKRDLENFLSGKKINYLHGLDIPNDEIALLERIELNGPITDKQFAQLLEKAPHLKHLEIGQGDFLEFKKRPPTSSIEIITGSLPNKPNDSYENLLLSTPNLRILEIIDEISNLIIKNELNLPNLYELSITGCIFSAATIHNILSKVNNLHVLDLMDCKLDESWALGLNLSSLVTLKATEIDHKSLKAILTSASQLQHLEFRKLPKDFALSPYNLSALRSFTLNHEIRTLDLHAFIAKSPLLKSLRLAYCVGLNTPCENDFDFPSLELLDLNGSDITAKNLQLMLAKSPHLVTLNLSSCKLTEKMDKSLALPSLEELILKDAQITPNNLKMLLANAPSLKVLHLDRVQNIPWDDLDLSSLKILHISRDSSDKLIASLQERWPNLSIELSGVRHIEPRQPAITKQAPKSQSEIPEELKQLLDSIPLTEEPLETTQHLETAPTETVEHEPTAQPATVAYDPTQHLRYRPPAENAPFQYQGLNKTIAQWAIIEQLSQYLTLTNQHLDCIPKLKGGICNALAELFKDISFDKTVKDKMTLEQWNYMLANIVSWNGSAETLDKGNLIEQFELIWKYVDKFYFANKKSEETTFLGDHLLSFLKEHPQDFVLGNNWHDIAVKYSKEDDQWVLYDPNSSARPERVGWEELADRVKHSLGNLIAVRGDFDVQIDIKDGQSFLQEGGLLTLTRINYGQVKSIMSLLPKPEEVSDEALDGLFMRNLQGAPAWVCAMLNSTTCQYTVDLLQQFVKRNPKTFAQQLKKSVEALSANNRELLVIALVGGVIDAERIGFVEELRSIFHLSSSHNYAYRLETWRKEKPVFNSIKKYCQHIVQPEIIKKRLIEFQSTDDLRAMALSLTAHCQAIKRPIFVVNSPDDLVCSAPFVKKVGDKGQICRGPGGPLHDFLQAHQDEANPPVILINYDNFEADDIVRFNAILDKKRSADGSLLPECALVVGLINTQKPSCYQGADFYSRFDAVGDNPFSSETLGQAIGPLPVTEKGEDLLETTVIDFYHGQDWEERLLGRWVIKDNGLFFEEGELIKAIDKGLPITLQNGLWENRKFETFWRQAFLLGHIKQGDKIIPLPPELKFFKASGYDWKSLKDNVRIQTGFQADASVLNPSRLMTFFSDYSYNNITQSISTLPGLLEANQGTELHVNLTRELNEDEWGMLLKACHERKVQLVVHRLPFMNLPQDLQAALSENPVDNTSPALERFDDKTILPTHVFQTNDVDATTSYLSQAGEWMVIDVSECEAPDLLIRLKGKLDKEALDFKFTQTQSALLKGLSEGKNIILKGKFSKTLGDELAPLLLERQNNPHMKGKLLLVSNDTTPLSYCSQLTEFIVDSVLKKTLLTQAGFEPKDIESLDSRLSKESLSQLKARLTYQKNNPALMMDQDPWQGMKYLPKTKIEGTFNADKSKEITDAFNQNRLDSVNEILSRQPYVYLSGQTAVGKSTFVEKYLKTDEAARRTLYQGEKKLLEWAKDTRPGVRKILFLDEANLSPKQWSEFEGLFDSPPGILIKGTYYPLTEEHKVIFAGNPLSYGDARRLAPFFEKHGNSVVFTALPQELIYEEILKPVFSGTALEGKEKEICLPLLNIYQFICEISEDEILISPRELQMMALMILNYQQKNPAGNISLAAEHYAYELAKPLVPQNHQKRLELFKPQTPLIMEGIQEKKGSFLFTESRQPARCQMDDLIFLREIKRSGFVTSDAQKYGGLGGMVLEGDPGTGKSELVVENLVAQGYKEIHDYQSPFDPTLNTDKVFYRMPVSMQLPEKEKLLLKAFNEGAIVLIDEINSSPMMERLLNALLMGRGPDGSRPIQPGFLVIGTQNSAAKMAGRQEASTALKRRIITTKIPAYTMEEMHEILISKGISREKAILMVNAYTKNVERAEKENLSPAPTFRDLMKVADEEIKIKSKSKELQEPLIEKSVVDYEPFSFFKKEKKKIESELASSQKKVRP</sequence>
<dbReference type="GO" id="GO:0019005">
    <property type="term" value="C:SCF ubiquitin ligase complex"/>
    <property type="evidence" value="ECO:0007669"/>
    <property type="project" value="TreeGrafter"/>
</dbReference>
<dbReference type="PANTHER" id="PTHR13318:SF190">
    <property type="entry name" value="PARTNER OF PAIRED, ISOFORM B"/>
    <property type="match status" value="1"/>
</dbReference>
<dbReference type="InterPro" id="IPR011704">
    <property type="entry name" value="ATPase_dyneun-rel_AAA"/>
</dbReference>
<keyword evidence="5" id="KW-1185">Reference proteome</keyword>
<dbReference type="HOGENOM" id="CLU_231811_0_0_6"/>
<dbReference type="PANTHER" id="PTHR13318">
    <property type="entry name" value="PARTNER OF PAIRED, ISOFORM B-RELATED"/>
    <property type="match status" value="1"/>
</dbReference>
<dbReference type="STRING" id="451.B6N58_02620"/>
<dbReference type="KEGG" id="tmc:LMI_2723"/>
<evidence type="ECO:0000313" key="3">
    <source>
        <dbReference type="EMBL" id="SCY67922.1"/>
    </source>
</evidence>
<reference evidence="2" key="2">
    <citation type="submission" date="2014-09" db="EMBL/GenBank/DDBJ databases">
        <authorList>
            <person name="GOMEZ-VALERO Laura"/>
        </authorList>
    </citation>
    <scope>NUCLEOTIDE SEQUENCE</scope>
    <source>
        <strain evidence="2">ATCC33218</strain>
    </source>
</reference>
<dbReference type="SUPFAM" id="SSF52058">
    <property type="entry name" value="L domain-like"/>
    <property type="match status" value="1"/>
</dbReference>
<feature type="domain" description="ATPase dynein-related AAA" evidence="1">
    <location>
        <begin position="1947"/>
        <end position="2075"/>
    </location>
</feature>
<dbReference type="PATRIC" id="fig|451.8.peg.2543"/>
<organism evidence="2 4">
    <name type="scientific">Legionella micdadei</name>
    <name type="common">Tatlockia micdadei</name>
    <dbReference type="NCBI Taxonomy" id="451"/>
    <lineage>
        <taxon>Bacteria</taxon>
        <taxon>Pseudomonadati</taxon>
        <taxon>Pseudomonadota</taxon>
        <taxon>Gammaproteobacteria</taxon>
        <taxon>Legionellales</taxon>
        <taxon>Legionellaceae</taxon>
        <taxon>Legionella</taxon>
    </lineage>
</organism>
<reference evidence="3 5" key="3">
    <citation type="submission" date="2016-10" db="EMBL/GenBank/DDBJ databases">
        <authorList>
            <person name="Varghese N."/>
            <person name="Submissions S."/>
        </authorList>
    </citation>
    <scope>NUCLEOTIDE SEQUENCE [LARGE SCALE GENOMIC DNA]</scope>
    <source>
        <strain evidence="3 5">ATCC 33218</strain>
    </source>
</reference>
<dbReference type="Proteomes" id="UP000032414">
    <property type="component" value="Chromosome I"/>
</dbReference>
<dbReference type="GO" id="GO:0016887">
    <property type="term" value="F:ATP hydrolysis activity"/>
    <property type="evidence" value="ECO:0007669"/>
    <property type="project" value="InterPro"/>
</dbReference>
<dbReference type="Gene3D" id="3.80.10.10">
    <property type="entry name" value="Ribonuclease Inhibitor"/>
    <property type="match status" value="2"/>
</dbReference>
<accession>A0A098GJ25</accession>
<name>A0A098GJ25_LEGMI</name>
<dbReference type="Pfam" id="PF07728">
    <property type="entry name" value="AAA_5"/>
    <property type="match status" value="1"/>
</dbReference>
<dbReference type="GO" id="GO:0005524">
    <property type="term" value="F:ATP binding"/>
    <property type="evidence" value="ECO:0007669"/>
    <property type="project" value="InterPro"/>
</dbReference>
<dbReference type="GO" id="GO:0031146">
    <property type="term" value="P:SCF-dependent proteasomal ubiquitin-dependent protein catabolic process"/>
    <property type="evidence" value="ECO:0007669"/>
    <property type="project" value="TreeGrafter"/>
</dbReference>
<dbReference type="InterPro" id="IPR027417">
    <property type="entry name" value="P-loop_NTPase"/>
</dbReference>
<dbReference type="OrthoDB" id="5648839at2"/>
<protein>
    <submittedName>
        <fullName evidence="3">AAA domain (Dynein-related subfamily)</fullName>
    </submittedName>
</protein>
<dbReference type="SUPFAM" id="SSF52540">
    <property type="entry name" value="P-loop containing nucleoside triphosphate hydrolases"/>
    <property type="match status" value="1"/>
</dbReference>
<reference evidence="4" key="1">
    <citation type="submission" date="2014-09" db="EMBL/GenBank/DDBJ databases">
        <authorList>
            <person name="Gomez-Valero L."/>
        </authorList>
    </citation>
    <scope>NUCLEOTIDE SEQUENCE [LARGE SCALE GENOMIC DNA]</scope>
    <source>
        <strain evidence="4">ATCC33218</strain>
    </source>
</reference>
<dbReference type="InterPro" id="IPR032675">
    <property type="entry name" value="LRR_dom_sf"/>
</dbReference>
<dbReference type="RefSeq" id="WP_045100120.1">
    <property type="nucleotide sequence ID" value="NZ_FMVN01000013.1"/>
</dbReference>
<evidence type="ECO:0000313" key="5">
    <source>
        <dbReference type="Proteomes" id="UP000182998"/>
    </source>
</evidence>
<dbReference type="Proteomes" id="UP000182998">
    <property type="component" value="Unassembled WGS sequence"/>
</dbReference>
<proteinExistence type="predicted"/>
<dbReference type="EMBL" id="FMVN01000013">
    <property type="protein sequence ID" value="SCY67922.1"/>
    <property type="molecule type" value="Genomic_DNA"/>
</dbReference>
<gene>
    <name evidence="2" type="ORF">LMI_2723</name>
    <name evidence="3" type="ORF">SAMN02982997_02483</name>
</gene>
<dbReference type="Gene3D" id="3.40.50.300">
    <property type="entry name" value="P-loop containing nucleotide triphosphate hydrolases"/>
    <property type="match status" value="1"/>
</dbReference>
<evidence type="ECO:0000313" key="2">
    <source>
        <dbReference type="EMBL" id="CEG61975.1"/>
    </source>
</evidence>
<evidence type="ECO:0000313" key="4">
    <source>
        <dbReference type="Proteomes" id="UP000032414"/>
    </source>
</evidence>
<evidence type="ECO:0000259" key="1">
    <source>
        <dbReference type="Pfam" id="PF07728"/>
    </source>
</evidence>
<dbReference type="EMBL" id="LN614830">
    <property type="protein sequence ID" value="CEG61975.1"/>
    <property type="molecule type" value="Genomic_DNA"/>
</dbReference>